<dbReference type="PROSITE" id="PS51257">
    <property type="entry name" value="PROKAR_LIPOPROTEIN"/>
    <property type="match status" value="1"/>
</dbReference>
<feature type="domain" description="Copper-binding protein MbnP-like" evidence="1">
    <location>
        <begin position="30"/>
        <end position="221"/>
    </location>
</feature>
<dbReference type="EMBL" id="JBHULX010000001">
    <property type="protein sequence ID" value="MFD2589229.1"/>
    <property type="molecule type" value="Genomic_DNA"/>
</dbReference>
<reference evidence="3" key="1">
    <citation type="journal article" date="2019" name="Int. J. Syst. Evol. Microbiol.">
        <title>The Global Catalogue of Microorganisms (GCM) 10K type strain sequencing project: providing services to taxonomists for standard genome sequencing and annotation.</title>
        <authorList>
            <consortium name="The Broad Institute Genomics Platform"/>
            <consortium name="The Broad Institute Genome Sequencing Center for Infectious Disease"/>
            <person name="Wu L."/>
            <person name="Ma J."/>
        </authorList>
    </citation>
    <scope>NUCLEOTIDE SEQUENCE [LARGE SCALE GENOMIC DNA]</scope>
    <source>
        <strain evidence="3">KCTC 42423</strain>
    </source>
</reference>
<evidence type="ECO:0000313" key="3">
    <source>
        <dbReference type="Proteomes" id="UP001597459"/>
    </source>
</evidence>
<proteinExistence type="predicted"/>
<gene>
    <name evidence="2" type="ORF">ACFSTE_00200</name>
</gene>
<protein>
    <submittedName>
        <fullName evidence="2">MbnP family protein</fullName>
    </submittedName>
</protein>
<comment type="caution">
    <text evidence="2">The sequence shown here is derived from an EMBL/GenBank/DDBJ whole genome shotgun (WGS) entry which is preliminary data.</text>
</comment>
<sequence length="253" mass="27871">MKNFFLIALLAVGIVSCKSDDDSTTDLEPGALTINVSNVIDGKNIELNNTSYTNKSNETYKIAELKYIISNIVLIKENGDKVAYPVEKSYFLINEEVDASKKIALSDIEGGVYTKISFGFGVDQSNYPLNGVNNFIPTAEENNMLWSWSAGYKFLKFEGTYNENDGPEKEFVIHVGSHGTTLDNYKEVTVNLTQPLTINKGTTPAITLNADISKIFDGTNTHSLTVKSDIQIDPENAPKIAENVSKMFTAESK</sequence>
<accession>A0ABW5N233</accession>
<evidence type="ECO:0000313" key="2">
    <source>
        <dbReference type="EMBL" id="MFD2589229.1"/>
    </source>
</evidence>
<keyword evidence="3" id="KW-1185">Reference proteome</keyword>
<dbReference type="RefSeq" id="WP_378257826.1">
    <property type="nucleotide sequence ID" value="NZ_JBHSJV010000001.1"/>
</dbReference>
<evidence type="ECO:0000259" key="1">
    <source>
        <dbReference type="Pfam" id="PF20243"/>
    </source>
</evidence>
<name>A0ABW5N233_9FLAO</name>
<organism evidence="2 3">
    <name type="scientific">Aquimarina hainanensis</name>
    <dbReference type="NCBI Taxonomy" id="1578017"/>
    <lineage>
        <taxon>Bacteria</taxon>
        <taxon>Pseudomonadati</taxon>
        <taxon>Bacteroidota</taxon>
        <taxon>Flavobacteriia</taxon>
        <taxon>Flavobacteriales</taxon>
        <taxon>Flavobacteriaceae</taxon>
        <taxon>Aquimarina</taxon>
    </lineage>
</organism>
<dbReference type="Proteomes" id="UP001597459">
    <property type="component" value="Unassembled WGS sequence"/>
</dbReference>
<dbReference type="Pfam" id="PF20243">
    <property type="entry name" value="MbnP"/>
    <property type="match status" value="1"/>
</dbReference>
<dbReference type="InterPro" id="IPR046863">
    <property type="entry name" value="MbnP-like_dom"/>
</dbReference>